<dbReference type="Proteomes" id="UP000190274">
    <property type="component" value="Chromosome G"/>
</dbReference>
<dbReference type="InterPro" id="IPR018822">
    <property type="entry name" value="UPF0646"/>
</dbReference>
<proteinExistence type="predicted"/>
<gene>
    <name evidence="2" type="ORF">LADA_0G16446G</name>
</gene>
<feature type="compositionally biased region" description="Basic and acidic residues" evidence="1">
    <location>
        <begin position="383"/>
        <end position="415"/>
    </location>
</feature>
<keyword evidence="3" id="KW-1185">Reference proteome</keyword>
<evidence type="ECO:0000313" key="2">
    <source>
        <dbReference type="EMBL" id="SCU95599.1"/>
    </source>
</evidence>
<feature type="compositionally biased region" description="Basic and acidic residues" evidence="1">
    <location>
        <begin position="333"/>
        <end position="347"/>
    </location>
</feature>
<dbReference type="Pfam" id="PF10336">
    <property type="entry name" value="DUF2420"/>
    <property type="match status" value="1"/>
</dbReference>
<feature type="region of interest" description="Disordered" evidence="1">
    <location>
        <begin position="333"/>
        <end position="415"/>
    </location>
</feature>
<feature type="compositionally biased region" description="Polar residues" evidence="1">
    <location>
        <begin position="20"/>
        <end position="35"/>
    </location>
</feature>
<organism evidence="2 3">
    <name type="scientific">Lachancea dasiensis</name>
    <dbReference type="NCBI Taxonomy" id="1072105"/>
    <lineage>
        <taxon>Eukaryota</taxon>
        <taxon>Fungi</taxon>
        <taxon>Dikarya</taxon>
        <taxon>Ascomycota</taxon>
        <taxon>Saccharomycotina</taxon>
        <taxon>Saccharomycetes</taxon>
        <taxon>Saccharomycetales</taxon>
        <taxon>Saccharomycetaceae</taxon>
        <taxon>Lachancea</taxon>
    </lineage>
</organism>
<protein>
    <submittedName>
        <fullName evidence="2">LADA_0G16446g1_1</fullName>
    </submittedName>
</protein>
<dbReference type="STRING" id="1266660.A0A1G4JX42"/>
<dbReference type="OrthoDB" id="2507795at2759"/>
<accession>A0A1G4JX42</accession>
<evidence type="ECO:0000256" key="1">
    <source>
        <dbReference type="SAM" id="MobiDB-lite"/>
    </source>
</evidence>
<sequence length="415" mass="46457">MIKENHDIGKTIDKEKGYQSEMTDPTPDVSTTNPATPIVSEPENVASKEPSKGGDSPQVVEKDSTTTTILEKTEPKEPSFPPENAEKLKTAESPQLKAEVTVDNDERSSKSRETSERLQSDSDEDAGDDADSIIDIVSESEVNEAAKQLLNAKAPQIKVNYKGDTFLLLGEYDGDNGQEWDKKMLICEDTADLHRGCNVIFGRIRVFLQNLRGGLDLLSRELQMEFPDLDLRMEEDNMYNKDITINDIVSIFKILKDNSIKKCEPNVPTFLTINVSTKGRFVSRYNSLVELLSDNATFSTIRVFSNDQSHPVVLDDTEQPDSNNKEVIIMSSDDEKGDLKQNTKSIEENAAPVENIEKSDAILEEQPSDTLKRKRESISDGSEPSKKDSPDKEVFENEVREKEFPNDELLTDSKA</sequence>
<reference evidence="3" key="1">
    <citation type="submission" date="2016-03" db="EMBL/GenBank/DDBJ databases">
        <authorList>
            <person name="Devillers H."/>
        </authorList>
    </citation>
    <scope>NUCLEOTIDE SEQUENCE [LARGE SCALE GENOMIC DNA]</scope>
</reference>
<name>A0A1G4JX42_9SACH</name>
<evidence type="ECO:0000313" key="3">
    <source>
        <dbReference type="Proteomes" id="UP000190274"/>
    </source>
</evidence>
<dbReference type="EMBL" id="LT598457">
    <property type="protein sequence ID" value="SCU95599.1"/>
    <property type="molecule type" value="Genomic_DNA"/>
</dbReference>
<dbReference type="AlphaFoldDB" id="A0A1G4JX42"/>
<feature type="region of interest" description="Disordered" evidence="1">
    <location>
        <begin position="1"/>
        <end position="129"/>
    </location>
</feature>
<feature type="compositionally biased region" description="Basic and acidic residues" evidence="1">
    <location>
        <begin position="1"/>
        <end position="18"/>
    </location>
</feature>
<feature type="compositionally biased region" description="Basic and acidic residues" evidence="1">
    <location>
        <begin position="104"/>
        <end position="120"/>
    </location>
</feature>